<dbReference type="Gene3D" id="1.10.150.130">
    <property type="match status" value="1"/>
</dbReference>
<proteinExistence type="predicted"/>
<evidence type="ECO:0000313" key="3">
    <source>
        <dbReference type="EMBL" id="KAK0146328.1"/>
    </source>
</evidence>
<dbReference type="Proteomes" id="UP001174136">
    <property type="component" value="Unassembled WGS sequence"/>
</dbReference>
<dbReference type="GO" id="GO:0015074">
    <property type="term" value="P:DNA integration"/>
    <property type="evidence" value="ECO:0007669"/>
    <property type="project" value="InterPro"/>
</dbReference>
<keyword evidence="4" id="KW-1185">Reference proteome</keyword>
<dbReference type="InterPro" id="IPR010998">
    <property type="entry name" value="Integrase_recombinase_N"/>
</dbReference>
<protein>
    <recommendedName>
        <fullName evidence="5">Tyr recombinase domain-containing protein</fullName>
    </recommendedName>
</protein>
<evidence type="ECO:0008006" key="5">
    <source>
        <dbReference type="Google" id="ProtNLM"/>
    </source>
</evidence>
<dbReference type="SUPFAM" id="SSF56349">
    <property type="entry name" value="DNA breaking-rejoining enzymes"/>
    <property type="match status" value="1"/>
</dbReference>
<dbReference type="GO" id="GO:0003677">
    <property type="term" value="F:DNA binding"/>
    <property type="evidence" value="ECO:0007669"/>
    <property type="project" value="UniProtKB-KW"/>
</dbReference>
<evidence type="ECO:0000256" key="2">
    <source>
        <dbReference type="ARBA" id="ARBA00023172"/>
    </source>
</evidence>
<evidence type="ECO:0000256" key="1">
    <source>
        <dbReference type="ARBA" id="ARBA00023125"/>
    </source>
</evidence>
<dbReference type="InterPro" id="IPR011010">
    <property type="entry name" value="DNA_brk_join_enz"/>
</dbReference>
<organism evidence="3 4">
    <name type="scientific">Merluccius polli</name>
    <name type="common">Benguela hake</name>
    <name type="synonym">Merluccius cadenati</name>
    <dbReference type="NCBI Taxonomy" id="89951"/>
    <lineage>
        <taxon>Eukaryota</taxon>
        <taxon>Metazoa</taxon>
        <taxon>Chordata</taxon>
        <taxon>Craniata</taxon>
        <taxon>Vertebrata</taxon>
        <taxon>Euteleostomi</taxon>
        <taxon>Actinopterygii</taxon>
        <taxon>Neopterygii</taxon>
        <taxon>Teleostei</taxon>
        <taxon>Neoteleostei</taxon>
        <taxon>Acanthomorphata</taxon>
        <taxon>Zeiogadaria</taxon>
        <taxon>Gadariae</taxon>
        <taxon>Gadiformes</taxon>
        <taxon>Gadoidei</taxon>
        <taxon>Merlucciidae</taxon>
        <taxon>Merluccius</taxon>
    </lineage>
</organism>
<dbReference type="InterPro" id="IPR013762">
    <property type="entry name" value="Integrase-like_cat_sf"/>
</dbReference>
<sequence>MASVREVDLLDGGKAFSTIKVYLAAISACHIGLGDKSPGQHPLVSSFMKGVRRKRPVSRPLVPLWDLSGVLEALTQHPFEPLEGVGLKFLSLKTALLLAVTTAKRVSDLQALSTRPACLQFAPGYSKSAEDRKLNTLCPVRALRLYVERTAGFRRGDQLFVSWATPHKGKPLSRQRLSHWIVEAIGLSYRCRGLQPPAGLKAHSTRGMATSWALFKGIQVEDICVAASWATPHTFVRFYRLDVSAPSLAHAVLETGASWPV</sequence>
<keyword evidence="1" id="KW-0238">DNA-binding</keyword>
<keyword evidence="2" id="KW-0233">DNA recombination</keyword>
<name>A0AA47P3G4_MERPO</name>
<dbReference type="PANTHER" id="PTHR35617">
    <property type="entry name" value="PHAGE_INTEGRASE DOMAIN-CONTAINING PROTEIN"/>
    <property type="match status" value="1"/>
</dbReference>
<evidence type="ECO:0000313" key="4">
    <source>
        <dbReference type="Proteomes" id="UP001174136"/>
    </source>
</evidence>
<comment type="caution">
    <text evidence="3">The sequence shown here is derived from an EMBL/GenBank/DDBJ whole genome shotgun (WGS) entry which is preliminary data.</text>
</comment>
<gene>
    <name evidence="3" type="ORF">N1851_014351</name>
</gene>
<dbReference type="AlphaFoldDB" id="A0AA47P3G4"/>
<dbReference type="SUPFAM" id="SSF47823">
    <property type="entry name" value="lambda integrase-like, N-terminal domain"/>
    <property type="match status" value="1"/>
</dbReference>
<dbReference type="GO" id="GO:0006310">
    <property type="term" value="P:DNA recombination"/>
    <property type="evidence" value="ECO:0007669"/>
    <property type="project" value="UniProtKB-KW"/>
</dbReference>
<reference evidence="3" key="1">
    <citation type="journal article" date="2023" name="Front. Mar. Sci.">
        <title>A new Merluccius polli reference genome to investigate the effects of global change in West African waters.</title>
        <authorList>
            <person name="Mateo J.L."/>
            <person name="Blanco-Fernandez C."/>
            <person name="Garcia-Vazquez E."/>
            <person name="Machado-Schiaffino G."/>
        </authorList>
    </citation>
    <scope>NUCLEOTIDE SEQUENCE</scope>
    <source>
        <strain evidence="3">C29</strain>
        <tissue evidence="3">Fin</tissue>
    </source>
</reference>
<dbReference type="EMBL" id="JAOPHQ010002587">
    <property type="protein sequence ID" value="KAK0146328.1"/>
    <property type="molecule type" value="Genomic_DNA"/>
</dbReference>
<dbReference type="PANTHER" id="PTHR35617:SF3">
    <property type="entry name" value="CORE-BINDING (CB) DOMAIN-CONTAINING PROTEIN"/>
    <property type="match status" value="1"/>
</dbReference>
<accession>A0AA47P3G4</accession>
<dbReference type="Gene3D" id="1.10.443.10">
    <property type="entry name" value="Intergrase catalytic core"/>
    <property type="match status" value="1"/>
</dbReference>